<dbReference type="GO" id="GO:0000976">
    <property type="term" value="F:transcription cis-regulatory region binding"/>
    <property type="evidence" value="ECO:0007669"/>
    <property type="project" value="UniProtKB-ARBA"/>
</dbReference>
<dbReference type="GO" id="GO:0006355">
    <property type="term" value="P:regulation of DNA-templated transcription"/>
    <property type="evidence" value="ECO:0007669"/>
    <property type="project" value="InterPro"/>
</dbReference>
<dbReference type="InterPro" id="IPR003441">
    <property type="entry name" value="NAC-dom"/>
</dbReference>
<dbReference type="Gene3D" id="2.170.150.80">
    <property type="entry name" value="NAC domain"/>
    <property type="match status" value="1"/>
</dbReference>
<reference evidence="9" key="2">
    <citation type="journal article" date="2018" name="BMC Genomics">
        <title>A manually annotated Actinidia chinensis var. chinensis (kiwifruit) genome highlights the challenges associated with draft genomes and gene prediction in plants.</title>
        <authorList>
            <person name="Pilkington S.M."/>
            <person name="Crowhurst R."/>
            <person name="Hilario E."/>
            <person name="Nardozza S."/>
            <person name="Fraser L."/>
            <person name="Peng Y."/>
            <person name="Gunaseelan K."/>
            <person name="Simpson R."/>
            <person name="Tahir J."/>
            <person name="Deroles S.C."/>
            <person name="Templeton K."/>
            <person name="Luo Z."/>
            <person name="Davy M."/>
            <person name="Cheng C."/>
            <person name="McNeilage M."/>
            <person name="Scaglione D."/>
            <person name="Liu Y."/>
            <person name="Zhang Q."/>
            <person name="Datson P."/>
            <person name="De Silva N."/>
            <person name="Gardiner S.E."/>
            <person name="Bassett H."/>
            <person name="Chagne D."/>
            <person name="McCallum J."/>
            <person name="Dzierzon H."/>
            <person name="Deng C."/>
            <person name="Wang Y.Y."/>
            <person name="Barron L."/>
            <person name="Manako K."/>
            <person name="Bowen J."/>
            <person name="Foster T.M."/>
            <person name="Erridge Z.A."/>
            <person name="Tiffin H."/>
            <person name="Waite C.N."/>
            <person name="Davies K.M."/>
            <person name="Grierson E.P."/>
            <person name="Laing W.A."/>
            <person name="Kirk R."/>
            <person name="Chen X."/>
            <person name="Wood M."/>
            <person name="Montefiori M."/>
            <person name="Brummell D.A."/>
            <person name="Schwinn K.E."/>
            <person name="Catanach A."/>
            <person name="Fullerton C."/>
            <person name="Li D."/>
            <person name="Meiyalaghan S."/>
            <person name="Nieuwenhuizen N."/>
            <person name="Read N."/>
            <person name="Prakash R."/>
            <person name="Hunter D."/>
            <person name="Zhang H."/>
            <person name="McKenzie M."/>
            <person name="Knabel M."/>
            <person name="Harris A."/>
            <person name="Allan A.C."/>
            <person name="Gleave A."/>
            <person name="Chen A."/>
            <person name="Janssen B.J."/>
            <person name="Plunkett B."/>
            <person name="Ampomah-Dwamena C."/>
            <person name="Voogd C."/>
            <person name="Leif D."/>
            <person name="Lafferty D."/>
            <person name="Souleyre E.J.F."/>
            <person name="Varkonyi-Gasic E."/>
            <person name="Gambi F."/>
            <person name="Hanley J."/>
            <person name="Yao J.L."/>
            <person name="Cheung J."/>
            <person name="David K.M."/>
            <person name="Warren B."/>
            <person name="Marsh K."/>
            <person name="Snowden K.C."/>
            <person name="Lin-Wang K."/>
            <person name="Brian L."/>
            <person name="Martinez-Sanchez M."/>
            <person name="Wang M."/>
            <person name="Ileperuma N."/>
            <person name="Macnee N."/>
            <person name="Campin R."/>
            <person name="McAtee P."/>
            <person name="Drummond R.S.M."/>
            <person name="Espley R.V."/>
            <person name="Ireland H.S."/>
            <person name="Wu R."/>
            <person name="Atkinson R.G."/>
            <person name="Karunairetnam S."/>
            <person name="Bulley S."/>
            <person name="Chunkath S."/>
            <person name="Hanley Z."/>
            <person name="Storey R."/>
            <person name="Thrimawithana A.H."/>
            <person name="Thomson S."/>
            <person name="David C."/>
            <person name="Testolin R."/>
            <person name="Huang H."/>
            <person name="Hellens R.P."/>
            <person name="Schaffer R.J."/>
        </authorList>
    </citation>
    <scope>NUCLEOTIDE SEQUENCE [LARGE SCALE GENOMIC DNA]</scope>
    <source>
        <strain evidence="9">cv. Red5</strain>
    </source>
</reference>
<feature type="domain" description="NAC" evidence="7">
    <location>
        <begin position="17"/>
        <end position="159"/>
    </location>
</feature>
<dbReference type="Pfam" id="PF02365">
    <property type="entry name" value="NAM"/>
    <property type="match status" value="1"/>
</dbReference>
<dbReference type="AlphaFoldDB" id="A0A2R6P742"/>
<keyword evidence="9" id="KW-1185">Reference proteome</keyword>
<dbReference type="OrthoDB" id="1935348at2759"/>
<dbReference type="Proteomes" id="UP000241394">
    <property type="component" value="Chromosome LG28"/>
</dbReference>
<gene>
    <name evidence="8" type="ORF">CEY00_Acc32083</name>
</gene>
<keyword evidence="2" id="KW-0238">DNA-binding</keyword>
<feature type="compositionally biased region" description="Basic and acidic residues" evidence="5">
    <location>
        <begin position="251"/>
        <end position="263"/>
    </location>
</feature>
<keyword evidence="6" id="KW-0812">Transmembrane</keyword>
<dbReference type="FunFam" id="2.170.150.80:FF:000006">
    <property type="entry name" value="NAC domain-containing protein 100-like"/>
    <property type="match status" value="1"/>
</dbReference>
<feature type="compositionally biased region" description="Polar residues" evidence="5">
    <location>
        <begin position="191"/>
        <end position="204"/>
    </location>
</feature>
<organism evidence="8 9">
    <name type="scientific">Actinidia chinensis var. chinensis</name>
    <name type="common">Chinese soft-hair kiwi</name>
    <dbReference type="NCBI Taxonomy" id="1590841"/>
    <lineage>
        <taxon>Eukaryota</taxon>
        <taxon>Viridiplantae</taxon>
        <taxon>Streptophyta</taxon>
        <taxon>Embryophyta</taxon>
        <taxon>Tracheophyta</taxon>
        <taxon>Spermatophyta</taxon>
        <taxon>Magnoliopsida</taxon>
        <taxon>eudicotyledons</taxon>
        <taxon>Gunneridae</taxon>
        <taxon>Pentapetalae</taxon>
        <taxon>asterids</taxon>
        <taxon>Ericales</taxon>
        <taxon>Actinidiaceae</taxon>
        <taxon>Actinidia</taxon>
    </lineage>
</organism>
<evidence type="ECO:0000256" key="6">
    <source>
        <dbReference type="SAM" id="Phobius"/>
    </source>
</evidence>
<dbReference type="OMA" id="FRPNDNS"/>
<dbReference type="PANTHER" id="PTHR31744">
    <property type="entry name" value="PROTEIN CUP-SHAPED COTYLEDON 2-RELATED"/>
    <property type="match status" value="1"/>
</dbReference>
<feature type="transmembrane region" description="Helical" evidence="6">
    <location>
        <begin position="333"/>
        <end position="352"/>
    </location>
</feature>
<evidence type="ECO:0000256" key="4">
    <source>
        <dbReference type="ARBA" id="ARBA00023242"/>
    </source>
</evidence>
<evidence type="ECO:0000256" key="3">
    <source>
        <dbReference type="ARBA" id="ARBA00023163"/>
    </source>
</evidence>
<evidence type="ECO:0000313" key="9">
    <source>
        <dbReference type="Proteomes" id="UP000241394"/>
    </source>
</evidence>
<keyword evidence="6" id="KW-0472">Membrane</keyword>
<reference evidence="8 9" key="1">
    <citation type="submission" date="2017-07" db="EMBL/GenBank/DDBJ databases">
        <title>An improved, manually edited Actinidia chinensis var. chinensis (kiwifruit) genome highlights the challenges associated with draft genomes and gene prediction in plants.</title>
        <authorList>
            <person name="Pilkington S."/>
            <person name="Crowhurst R."/>
            <person name="Hilario E."/>
            <person name="Nardozza S."/>
            <person name="Fraser L."/>
            <person name="Peng Y."/>
            <person name="Gunaseelan K."/>
            <person name="Simpson R."/>
            <person name="Tahir J."/>
            <person name="Deroles S."/>
            <person name="Templeton K."/>
            <person name="Luo Z."/>
            <person name="Davy M."/>
            <person name="Cheng C."/>
            <person name="Mcneilage M."/>
            <person name="Scaglione D."/>
            <person name="Liu Y."/>
            <person name="Zhang Q."/>
            <person name="Datson P."/>
            <person name="De Silva N."/>
            <person name="Gardiner S."/>
            <person name="Bassett H."/>
            <person name="Chagne D."/>
            <person name="Mccallum J."/>
            <person name="Dzierzon H."/>
            <person name="Deng C."/>
            <person name="Wang Y.-Y."/>
            <person name="Barron N."/>
            <person name="Manako K."/>
            <person name="Bowen J."/>
            <person name="Foster T."/>
            <person name="Erridge Z."/>
            <person name="Tiffin H."/>
            <person name="Waite C."/>
            <person name="Davies K."/>
            <person name="Grierson E."/>
            <person name="Laing W."/>
            <person name="Kirk R."/>
            <person name="Chen X."/>
            <person name="Wood M."/>
            <person name="Montefiori M."/>
            <person name="Brummell D."/>
            <person name="Schwinn K."/>
            <person name="Catanach A."/>
            <person name="Fullerton C."/>
            <person name="Li D."/>
            <person name="Meiyalaghan S."/>
            <person name="Nieuwenhuizen N."/>
            <person name="Read N."/>
            <person name="Prakash R."/>
            <person name="Hunter D."/>
            <person name="Zhang H."/>
            <person name="Mckenzie M."/>
            <person name="Knabel M."/>
            <person name="Harris A."/>
            <person name="Allan A."/>
            <person name="Chen A."/>
            <person name="Janssen B."/>
            <person name="Plunkett B."/>
            <person name="Dwamena C."/>
            <person name="Voogd C."/>
            <person name="Leif D."/>
            <person name="Lafferty D."/>
            <person name="Souleyre E."/>
            <person name="Varkonyi-Gasic E."/>
            <person name="Gambi F."/>
            <person name="Hanley J."/>
            <person name="Yao J.-L."/>
            <person name="Cheung J."/>
            <person name="David K."/>
            <person name="Warren B."/>
            <person name="Marsh K."/>
            <person name="Snowden K."/>
            <person name="Lin-Wang K."/>
            <person name="Brian L."/>
            <person name="Martinez-Sanchez M."/>
            <person name="Wang M."/>
            <person name="Ileperuma N."/>
            <person name="Macnee N."/>
            <person name="Campin R."/>
            <person name="Mcatee P."/>
            <person name="Drummond R."/>
            <person name="Espley R."/>
            <person name="Ireland H."/>
            <person name="Wu R."/>
            <person name="Atkinson R."/>
            <person name="Karunairetnam S."/>
            <person name="Bulley S."/>
            <person name="Chunkath S."/>
            <person name="Hanley Z."/>
            <person name="Storey R."/>
            <person name="Thrimawithana A."/>
            <person name="Thomson S."/>
            <person name="David C."/>
            <person name="Testolin R."/>
        </authorList>
    </citation>
    <scope>NUCLEOTIDE SEQUENCE [LARGE SCALE GENOMIC DNA]</scope>
    <source>
        <strain evidence="9">cv. Red5</strain>
        <tissue evidence="8">Young leaf</tissue>
    </source>
</reference>
<evidence type="ECO:0000256" key="5">
    <source>
        <dbReference type="SAM" id="MobiDB-lite"/>
    </source>
</evidence>
<feature type="region of interest" description="Disordered" evidence="5">
    <location>
        <begin position="241"/>
        <end position="263"/>
    </location>
</feature>
<dbReference type="PROSITE" id="PS51005">
    <property type="entry name" value="NAC"/>
    <property type="match status" value="1"/>
</dbReference>
<dbReference type="EMBL" id="NKQK01000028">
    <property type="protein sequence ID" value="PSR86461.1"/>
    <property type="molecule type" value="Genomic_DNA"/>
</dbReference>
<sequence length="367" mass="41733">MAEMSGETLKSIEASSTFPGFRFAPTDEELISYYLKKKLEGSDKCVEVISEVEINKYEPWDLPAKSVVQSESEWFFFSSRGRKYPNGSQSERATESGYWKATGKERNVKSGSNVIGTKRTLVFHTGRAPKGERTEWIMHEYCMSDKSQNSMVICRLKKNAEFRLNDSPRQGSSSRRHENTSNLAAEDNSRNSHSVEQQSGTGSDSDQRERNEFCQTSSSHQGCDDEDCYAEVLKDDIVDLGQSLLPPTPSEKSEDKRKSRDPVEAIPLRGFPLQGTANRRIRLRKHKTEKYYTELLEVEIVSKNATEKSVSPNADPSPKYLLGLFSNWRINRLSMSMLLLILILLVLFVCLLRAPWQVKKFALVSLF</sequence>
<evidence type="ECO:0000313" key="8">
    <source>
        <dbReference type="EMBL" id="PSR86461.1"/>
    </source>
</evidence>
<dbReference type="InterPro" id="IPR036093">
    <property type="entry name" value="NAC_dom_sf"/>
</dbReference>
<dbReference type="PANTHER" id="PTHR31744:SF210">
    <property type="entry name" value="NAC DOMAIN-CONTAINING PROTEIN 86-LIKE"/>
    <property type="match status" value="1"/>
</dbReference>
<comment type="caution">
    <text evidence="8">The sequence shown here is derived from an EMBL/GenBank/DDBJ whole genome shotgun (WGS) entry which is preliminary data.</text>
</comment>
<name>A0A2R6P742_ACTCC</name>
<evidence type="ECO:0000259" key="7">
    <source>
        <dbReference type="PROSITE" id="PS51005"/>
    </source>
</evidence>
<dbReference type="SUPFAM" id="SSF101941">
    <property type="entry name" value="NAC domain"/>
    <property type="match status" value="1"/>
</dbReference>
<keyword evidence="6" id="KW-1133">Transmembrane helix</keyword>
<accession>A0A2R6P742</accession>
<dbReference type="STRING" id="1590841.A0A2R6P742"/>
<dbReference type="InParanoid" id="A0A2R6P742"/>
<evidence type="ECO:0000256" key="2">
    <source>
        <dbReference type="ARBA" id="ARBA00023125"/>
    </source>
</evidence>
<dbReference type="FunCoup" id="A0A2R6P742">
    <property type="interactions" value="82"/>
</dbReference>
<keyword evidence="4" id="KW-0539">Nucleus</keyword>
<proteinExistence type="predicted"/>
<evidence type="ECO:0000256" key="1">
    <source>
        <dbReference type="ARBA" id="ARBA00023015"/>
    </source>
</evidence>
<protein>
    <submittedName>
        <fullName evidence="8">NAC domain-containing protein</fullName>
    </submittedName>
</protein>
<dbReference type="Gramene" id="PSR86461">
    <property type="protein sequence ID" value="PSR86461"/>
    <property type="gene ID" value="CEY00_Acc32083"/>
</dbReference>
<keyword evidence="1" id="KW-0805">Transcription regulation</keyword>
<feature type="region of interest" description="Disordered" evidence="5">
    <location>
        <begin position="164"/>
        <end position="222"/>
    </location>
</feature>
<keyword evidence="3" id="KW-0804">Transcription</keyword>